<dbReference type="Proteomes" id="UP000192769">
    <property type="component" value="Unassembled WGS sequence"/>
</dbReference>
<dbReference type="RefSeq" id="WP_081138940.1">
    <property type="nucleotide sequence ID" value="NZ_MWUE01000015.1"/>
</dbReference>
<dbReference type="InterPro" id="IPR010982">
    <property type="entry name" value="Lambda_DNA-bd_dom_sf"/>
</dbReference>
<evidence type="ECO:0000313" key="1">
    <source>
        <dbReference type="EMBL" id="OQP33901.1"/>
    </source>
</evidence>
<dbReference type="InterPro" id="IPR007933">
    <property type="entry name" value="Transcrpt_activ_CII"/>
</dbReference>
<protein>
    <submittedName>
        <fullName evidence="1">Uncharacterized protein</fullName>
    </submittedName>
</protein>
<accession>A0A1V9DJB6</accession>
<dbReference type="Pfam" id="PF05269">
    <property type="entry name" value="Phage_CII"/>
    <property type="match status" value="1"/>
</dbReference>
<reference evidence="1 2" key="1">
    <citation type="submission" date="2017-02" db="EMBL/GenBank/DDBJ databases">
        <title>Whole genome shotgun sequence of Pantoea agglomerans strain AS1 isolated from a cycad, Zamia floridana in Central Florida, USA.</title>
        <authorList>
            <person name="Lata P."/>
            <person name="Govindarajan S."/>
            <person name="Qi F."/>
            <person name="Li J.-L."/>
            <person name="Maurya S.K."/>
            <person name="Sahoo M.K."/>
        </authorList>
    </citation>
    <scope>NUCLEOTIDE SEQUENCE [LARGE SCALE GENOMIC DNA]</scope>
    <source>
        <strain evidence="1 2">AS1</strain>
    </source>
</reference>
<sequence>MEHATQSKNARRIESALLNKLASISQKTFAEKLGIAEYQVSRMKKNFFRQMSMAIDILEYGIVDDDAAQLAKAVAKEVALILGKEKAPSCANSFEA</sequence>
<evidence type="ECO:0000313" key="2">
    <source>
        <dbReference type="Proteomes" id="UP000192769"/>
    </source>
</evidence>
<proteinExistence type="predicted"/>
<dbReference type="EMBL" id="MWUE01000015">
    <property type="protein sequence ID" value="OQP33901.1"/>
    <property type="molecule type" value="Genomic_DNA"/>
</dbReference>
<dbReference type="OrthoDB" id="6499174at2"/>
<dbReference type="GO" id="GO:0003677">
    <property type="term" value="F:DNA binding"/>
    <property type="evidence" value="ECO:0007669"/>
    <property type="project" value="InterPro"/>
</dbReference>
<dbReference type="Gene3D" id="1.10.260.40">
    <property type="entry name" value="lambda repressor-like DNA-binding domains"/>
    <property type="match status" value="1"/>
</dbReference>
<name>A0A1V9DJB6_9GAMM</name>
<dbReference type="AlphaFoldDB" id="A0A1V9DJB6"/>
<dbReference type="GO" id="GO:0006355">
    <property type="term" value="P:regulation of DNA-templated transcription"/>
    <property type="evidence" value="ECO:0007669"/>
    <property type="project" value="InterPro"/>
</dbReference>
<organism evidence="1 2">
    <name type="scientific">Pantoea latae</name>
    <dbReference type="NCBI Taxonomy" id="1964541"/>
    <lineage>
        <taxon>Bacteria</taxon>
        <taxon>Pseudomonadati</taxon>
        <taxon>Pseudomonadota</taxon>
        <taxon>Gammaproteobacteria</taxon>
        <taxon>Enterobacterales</taxon>
        <taxon>Erwiniaceae</taxon>
        <taxon>Pantoea</taxon>
    </lineage>
</organism>
<gene>
    <name evidence="1" type="ORF">B2J69_09990</name>
</gene>
<dbReference type="SUPFAM" id="SSF47413">
    <property type="entry name" value="lambda repressor-like DNA-binding domains"/>
    <property type="match status" value="1"/>
</dbReference>
<comment type="caution">
    <text evidence="1">The sequence shown here is derived from an EMBL/GenBank/DDBJ whole genome shotgun (WGS) entry which is preliminary data.</text>
</comment>
<keyword evidence="2" id="KW-1185">Reference proteome</keyword>